<sequence>MDKTEQRLIFYLCHFKNDHPEIFYRVLLKYINRFIEEFIIKGYKKKYIEFCKKYDIIPNQRILKLIDIVSKSEDIEFL</sequence>
<dbReference type="AlphaFoldDB" id="A0A7C0Y6M9"/>
<comment type="caution">
    <text evidence="1">The sequence shown here is derived from an EMBL/GenBank/DDBJ whole genome shotgun (WGS) entry which is preliminary data.</text>
</comment>
<dbReference type="Proteomes" id="UP000886289">
    <property type="component" value="Unassembled WGS sequence"/>
</dbReference>
<reference evidence="1" key="1">
    <citation type="journal article" date="2020" name="mSystems">
        <title>Genome- and Community-Level Interaction Insights into Carbon Utilization and Element Cycling Functions of Hydrothermarchaeota in Hydrothermal Sediment.</title>
        <authorList>
            <person name="Zhou Z."/>
            <person name="Liu Y."/>
            <person name="Xu W."/>
            <person name="Pan J."/>
            <person name="Luo Z.H."/>
            <person name="Li M."/>
        </authorList>
    </citation>
    <scope>NUCLEOTIDE SEQUENCE [LARGE SCALE GENOMIC DNA]</scope>
    <source>
        <strain evidence="1">HyVt-233</strain>
    </source>
</reference>
<evidence type="ECO:0000313" key="1">
    <source>
        <dbReference type="EMBL" id="HDD45128.1"/>
    </source>
</evidence>
<protein>
    <submittedName>
        <fullName evidence="1">Uncharacterized protein</fullName>
    </submittedName>
</protein>
<gene>
    <name evidence="1" type="ORF">ENG63_09770</name>
</gene>
<accession>A0A7C0Y6M9</accession>
<dbReference type="EMBL" id="DRBS01000359">
    <property type="protein sequence ID" value="HDD45128.1"/>
    <property type="molecule type" value="Genomic_DNA"/>
</dbReference>
<organism evidence="1">
    <name type="scientific">Desulfofervidus auxilii</name>
    <dbReference type="NCBI Taxonomy" id="1621989"/>
    <lineage>
        <taxon>Bacteria</taxon>
        <taxon>Pseudomonadati</taxon>
        <taxon>Thermodesulfobacteriota</taxon>
        <taxon>Candidatus Desulfofervidia</taxon>
        <taxon>Candidatus Desulfofervidales</taxon>
        <taxon>Candidatus Desulfofervidaceae</taxon>
        <taxon>Candidatus Desulfofervidus</taxon>
    </lineage>
</organism>
<proteinExistence type="predicted"/>
<name>A0A7C0Y6M9_DESA2</name>